<feature type="non-terminal residue" evidence="2">
    <location>
        <position position="85"/>
    </location>
</feature>
<feature type="non-terminal residue" evidence="2">
    <location>
        <position position="1"/>
    </location>
</feature>
<dbReference type="EMBL" id="CADCTB010000026">
    <property type="protein sequence ID" value="CAA9216397.1"/>
    <property type="molecule type" value="Genomic_DNA"/>
</dbReference>
<name>A0A6J4HB13_9ACTN</name>
<organism evidence="2">
    <name type="scientific">uncultured Acidimicrobiales bacterium</name>
    <dbReference type="NCBI Taxonomy" id="310071"/>
    <lineage>
        <taxon>Bacteria</taxon>
        <taxon>Bacillati</taxon>
        <taxon>Actinomycetota</taxon>
        <taxon>Acidimicrobiia</taxon>
        <taxon>Acidimicrobiales</taxon>
        <taxon>environmental samples</taxon>
    </lineage>
</organism>
<feature type="region of interest" description="Disordered" evidence="1">
    <location>
        <begin position="1"/>
        <end position="85"/>
    </location>
</feature>
<gene>
    <name evidence="2" type="ORF">AVDCRST_MAG10-381</name>
</gene>
<evidence type="ECO:0000256" key="1">
    <source>
        <dbReference type="SAM" id="MobiDB-lite"/>
    </source>
</evidence>
<accession>A0A6J4HB13</accession>
<dbReference type="AlphaFoldDB" id="A0A6J4HB13"/>
<feature type="compositionally biased region" description="Basic and acidic residues" evidence="1">
    <location>
        <begin position="52"/>
        <end position="61"/>
    </location>
</feature>
<protein>
    <submittedName>
        <fullName evidence="2">Uncharacterized protein</fullName>
    </submittedName>
</protein>
<evidence type="ECO:0000313" key="2">
    <source>
        <dbReference type="EMBL" id="CAA9216397.1"/>
    </source>
</evidence>
<feature type="compositionally biased region" description="Basic and acidic residues" evidence="1">
    <location>
        <begin position="14"/>
        <end position="27"/>
    </location>
</feature>
<feature type="compositionally biased region" description="Gly residues" evidence="1">
    <location>
        <begin position="74"/>
        <end position="85"/>
    </location>
</feature>
<proteinExistence type="predicted"/>
<sequence>DRVPVQARACRRPVRIDHAPRHADARRTGAAPPAARPGRDPAGQPSLPVLDLPHRGQDGPGHRGAAHAAPALSGGHGPGGAVVRV</sequence>
<reference evidence="2" key="1">
    <citation type="submission" date="2020-02" db="EMBL/GenBank/DDBJ databases">
        <authorList>
            <person name="Meier V. D."/>
        </authorList>
    </citation>
    <scope>NUCLEOTIDE SEQUENCE</scope>
    <source>
        <strain evidence="2">AVDCRST_MAG10</strain>
    </source>
</reference>